<organism evidence="1 2">
    <name type="scientific">Paracoccus niistensis</name>
    <dbReference type="NCBI Taxonomy" id="632935"/>
    <lineage>
        <taxon>Bacteria</taxon>
        <taxon>Pseudomonadati</taxon>
        <taxon>Pseudomonadota</taxon>
        <taxon>Alphaproteobacteria</taxon>
        <taxon>Rhodobacterales</taxon>
        <taxon>Paracoccaceae</taxon>
        <taxon>Paracoccus</taxon>
    </lineage>
</organism>
<name>A0ABV6I255_9RHOB</name>
<dbReference type="EMBL" id="JBHLWE010000002">
    <property type="protein sequence ID" value="MFC0339343.1"/>
    <property type="molecule type" value="Genomic_DNA"/>
</dbReference>
<comment type="caution">
    <text evidence="1">The sequence shown here is derived from an EMBL/GenBank/DDBJ whole genome shotgun (WGS) entry which is preliminary data.</text>
</comment>
<evidence type="ECO:0008006" key="3">
    <source>
        <dbReference type="Google" id="ProtNLM"/>
    </source>
</evidence>
<evidence type="ECO:0000313" key="1">
    <source>
        <dbReference type="EMBL" id="MFC0339343.1"/>
    </source>
</evidence>
<dbReference type="Proteomes" id="UP001589799">
    <property type="component" value="Unassembled WGS sequence"/>
</dbReference>
<protein>
    <recommendedName>
        <fullName evidence="3">Bacteriophage holin of superfamily 6 (Holin_LLH)</fullName>
    </recommendedName>
</protein>
<sequence length="146" mass="14574">MTILTFAAGVLSILIVTYGQIINARLKKWSEAKLAEHGLTEAAKWQADLKAGLLTGAKAALLDGKSITEAIKAAITHTLASNADAAAGLRPQPDVLERLATAAVADAAADLAATAANAVKAGAAAGPALDELTTVLHGALTGAGAR</sequence>
<proteinExistence type="predicted"/>
<evidence type="ECO:0000313" key="2">
    <source>
        <dbReference type="Proteomes" id="UP001589799"/>
    </source>
</evidence>
<accession>A0ABV6I255</accession>
<reference evidence="1 2" key="1">
    <citation type="submission" date="2024-09" db="EMBL/GenBank/DDBJ databases">
        <authorList>
            <person name="Sun Q."/>
            <person name="Mori K."/>
        </authorList>
    </citation>
    <scope>NUCLEOTIDE SEQUENCE [LARGE SCALE GENOMIC DNA]</scope>
    <source>
        <strain evidence="1 2">KCTC 22789</strain>
    </source>
</reference>
<keyword evidence="2" id="KW-1185">Reference proteome</keyword>
<gene>
    <name evidence="1" type="ORF">ACFFII_00995</name>
</gene>